<dbReference type="GO" id="GO:0005319">
    <property type="term" value="F:lipid transporter activity"/>
    <property type="evidence" value="ECO:0007669"/>
    <property type="project" value="InterPro"/>
</dbReference>
<feature type="transmembrane region" description="Helical" evidence="15">
    <location>
        <begin position="1096"/>
        <end position="1114"/>
    </location>
</feature>
<evidence type="ECO:0000256" key="6">
    <source>
        <dbReference type="ARBA" id="ARBA00022729"/>
    </source>
</evidence>
<dbReference type="PROSITE" id="PS50156">
    <property type="entry name" value="SSD"/>
    <property type="match status" value="1"/>
</dbReference>
<dbReference type="FunFam" id="1.20.1640.10:FF:000010">
    <property type="entry name" value="NPC intracellular cholesterol transporter 1"/>
    <property type="match status" value="1"/>
</dbReference>
<feature type="chain" id="PRO_5042075441" description="SSD domain-containing protein" evidence="16">
    <location>
        <begin position="21"/>
        <end position="1267"/>
    </location>
</feature>
<evidence type="ECO:0000256" key="1">
    <source>
        <dbReference type="ARBA" id="ARBA00004127"/>
    </source>
</evidence>
<dbReference type="InterPro" id="IPR053956">
    <property type="entry name" value="NPC1_MLD"/>
</dbReference>
<dbReference type="GO" id="GO:0042632">
    <property type="term" value="P:cholesterol homeostasis"/>
    <property type="evidence" value="ECO:0007669"/>
    <property type="project" value="TreeGrafter"/>
</dbReference>
<dbReference type="PANTHER" id="PTHR45727:SF6">
    <property type="entry name" value="NPC INTRACELLULAR CHOLESTEROL TRANSPORTER 1 HOMOLOG 1B"/>
    <property type="match status" value="1"/>
</dbReference>
<evidence type="ECO:0000256" key="10">
    <source>
        <dbReference type="ARBA" id="ARBA00023157"/>
    </source>
</evidence>
<dbReference type="GO" id="GO:0030299">
    <property type="term" value="P:intestinal cholesterol absorption"/>
    <property type="evidence" value="ECO:0007669"/>
    <property type="project" value="TreeGrafter"/>
</dbReference>
<name>A0AAD9RAJ2_9HYME</name>
<keyword evidence="11" id="KW-1207">Sterol metabolism</keyword>
<dbReference type="InterPro" id="IPR032190">
    <property type="entry name" value="NPC1_N"/>
</dbReference>
<accession>A0AAD9RAJ2</accession>
<reference evidence="18" key="2">
    <citation type="journal article" date="2023" name="Commun. Biol.">
        <title>Intrasexual cuticular hydrocarbon dimorphism in a wasp sheds light on hydrocarbon biosynthesis genes in Hymenoptera.</title>
        <authorList>
            <person name="Moris V.C."/>
            <person name="Podsiadlowski L."/>
            <person name="Martin S."/>
            <person name="Oeyen J.P."/>
            <person name="Donath A."/>
            <person name="Petersen M."/>
            <person name="Wilbrandt J."/>
            <person name="Misof B."/>
            <person name="Liedtke D."/>
            <person name="Thamm M."/>
            <person name="Scheiner R."/>
            <person name="Schmitt T."/>
            <person name="Niehuis O."/>
        </authorList>
    </citation>
    <scope>NUCLEOTIDE SEQUENCE</scope>
    <source>
        <strain evidence="18">GBR_01_08_01A</strain>
    </source>
</reference>
<evidence type="ECO:0000313" key="19">
    <source>
        <dbReference type="Proteomes" id="UP001258017"/>
    </source>
</evidence>
<evidence type="ECO:0000256" key="3">
    <source>
        <dbReference type="ARBA" id="ARBA00022448"/>
    </source>
</evidence>
<dbReference type="InterPro" id="IPR004765">
    <property type="entry name" value="NPC1-like"/>
</dbReference>
<organism evidence="18 19">
    <name type="scientific">Odynerus spinipes</name>
    <dbReference type="NCBI Taxonomy" id="1348599"/>
    <lineage>
        <taxon>Eukaryota</taxon>
        <taxon>Metazoa</taxon>
        <taxon>Ecdysozoa</taxon>
        <taxon>Arthropoda</taxon>
        <taxon>Hexapoda</taxon>
        <taxon>Insecta</taxon>
        <taxon>Pterygota</taxon>
        <taxon>Neoptera</taxon>
        <taxon>Endopterygota</taxon>
        <taxon>Hymenoptera</taxon>
        <taxon>Apocrita</taxon>
        <taxon>Aculeata</taxon>
        <taxon>Vespoidea</taxon>
        <taxon>Vespidae</taxon>
        <taxon>Eumeninae</taxon>
        <taxon>Odynerus</taxon>
    </lineage>
</organism>
<evidence type="ECO:0000256" key="11">
    <source>
        <dbReference type="ARBA" id="ARBA00023166"/>
    </source>
</evidence>
<dbReference type="GO" id="GO:0015485">
    <property type="term" value="F:cholesterol binding"/>
    <property type="evidence" value="ECO:0007669"/>
    <property type="project" value="TreeGrafter"/>
</dbReference>
<evidence type="ECO:0000256" key="12">
    <source>
        <dbReference type="ARBA" id="ARBA00023180"/>
    </source>
</evidence>
<evidence type="ECO:0000256" key="4">
    <source>
        <dbReference type="ARBA" id="ARBA00022548"/>
    </source>
</evidence>
<feature type="transmembrane region" description="Helical" evidence="15">
    <location>
        <begin position="1195"/>
        <end position="1213"/>
    </location>
</feature>
<gene>
    <name evidence="18" type="ORF">KPH14_007462</name>
</gene>
<feature type="transmembrane region" description="Helical" evidence="15">
    <location>
        <begin position="1121"/>
        <end position="1142"/>
    </location>
</feature>
<evidence type="ECO:0000256" key="2">
    <source>
        <dbReference type="ARBA" id="ARBA00005585"/>
    </source>
</evidence>
<dbReference type="Pfam" id="PF12349">
    <property type="entry name" value="Sterol-sensing"/>
    <property type="match status" value="1"/>
</dbReference>
<dbReference type="InterPro" id="IPR000731">
    <property type="entry name" value="SSD"/>
</dbReference>
<dbReference type="InterPro" id="IPR053958">
    <property type="entry name" value="HMGCR/SNAP/NPC1-like_SSD"/>
</dbReference>
<keyword evidence="13" id="KW-0753">Steroid metabolism</keyword>
<feature type="transmembrane region" description="Helical" evidence="15">
    <location>
        <begin position="675"/>
        <end position="697"/>
    </location>
</feature>
<keyword evidence="3" id="KW-0813">Transport</keyword>
<comment type="catalytic activity">
    <reaction evidence="14">
        <text>cholesterol(in) = cholesterol(out)</text>
        <dbReference type="Rhea" id="RHEA:39747"/>
        <dbReference type="ChEBI" id="CHEBI:16113"/>
    </reaction>
</comment>
<dbReference type="Proteomes" id="UP001258017">
    <property type="component" value="Unassembled WGS sequence"/>
</dbReference>
<keyword evidence="6 16" id="KW-0732">Signal</keyword>
<dbReference type="Gene3D" id="1.20.1640.10">
    <property type="entry name" value="Multidrug efflux transporter AcrB transmembrane domain"/>
    <property type="match status" value="2"/>
</dbReference>
<dbReference type="FunFam" id="1.20.1640.10:FF:000008">
    <property type="entry name" value="NPC intracellular cholesterol transporter 1"/>
    <property type="match status" value="1"/>
</dbReference>
<dbReference type="SUPFAM" id="SSF82866">
    <property type="entry name" value="Multidrug efflux transporter AcrB transmembrane domain"/>
    <property type="match status" value="2"/>
</dbReference>
<sequence length="1267" mass="142898">MTTLNLIFLLIVLHNVSINAKHNYTCVWYGQCGSSDSKPRTCVSDTVALPINDENSTAILRRRCPHFFEDTDDPKTCCSTDQIVTMDANMNMAEGIFGRCTSCLRNIFKFICSFTCSPDQSRFMKVVKDAVDESRPDEKYVEELEIYVAEEFVNKTYDSCKNVINPSSSGLAMDIACGFHGASRCTPRKWYEYMNSVEDNNFVPFQINNIYDNPTNWSGEPWNTNVVPCNEPYDNSSLRCSCVDCPSACSITELQIDNQDNFIIFGTNGYGVIAAIVVIAITTIVATIYGILSRKTKIDTDFAEDDYQEVKKDYSKSLQRLFEIFFQEWGKVFAKYSVFSLFIASYAVLGMSYGIKDLVITVNPIEIWASPNSRSRVEKDYFDARFRPFYRTEQIYLKSVGIDKVLHNTSDGIQEYGPVFNKTFLLAVYDLQEKVLQLGRDTSEGLENICYAPVYNDFFGPMNVSYCTVQSIWGYFQNDIAKFNATKEVKGYETNYLDRLYKCMQNAFNPECLAPYKGPIFPALAVGGFLKGNEFHYDASDYMNANGLILTFLVNNYLDEKKLEPALKWEDRFINFMKEWTTNEKPDFMDVAYVAERSIQDELDRTSKAEVKTMIISYVVMFVYIAFALGKMRGSVKKCFGSSKIVVSIGGIIIVMASVASSLGIFGYVGVPTTLLTIEVIPFLVLAVGVDNIFILVQTYQRNRKQPEESIPDHLGRITAMVGPSMLLTSMSELFCFLIGTFSSMPAVNTFAMYASVSIVINFLLQITAFISLLSLDAARSESTRLDVLCCIITNKRSHVECDDPGIVHTLFERVYASFLMKKPVRITVLILFVAMLTIHVAVLPNVDVGLDQKLSMPADSYVLKYFEYMEDLLSMGSPVYFVVTEGLNYSNTKVQNAICGGQECNADSLYTQIHSAANQPAVSYLSKSASSWIDDYFDWSTIPTCCRYFPSNNSFCPHDETLGKGSCKLCNIKINETNSRPDETHFRKYIPYFVSDIPDENCAKAGRPSYLDAINYYYDRNGMIDIGDTYFMGYHTPLKTSADWYESLRMARTIAANITKMINNAKLTDKQISVFPYSVFYVFYEQYLTIWEETYFSIGLSLVVIFIVTLLLTGISVFSAIIVVVTVFMIVCNIGGLMYWWNIQLNAVSLVNLVMAAGISVEFCSHIVHSYLISQARTKIARTSQALSMTGSSVFSGITLTKFVGIAVLGFAKSQIFRVFYFRMYLGIVLFGATHGLIFLPVLLSYVGPEHKHDKLSNNNVKTTFA</sequence>
<dbReference type="EMBL" id="JAIFRP010004408">
    <property type="protein sequence ID" value="KAK2576131.1"/>
    <property type="molecule type" value="Genomic_DNA"/>
</dbReference>
<keyword evidence="12" id="KW-0325">Glycoprotein</keyword>
<keyword evidence="19" id="KW-1185">Reference proteome</keyword>
<feature type="transmembrane region" description="Helical" evidence="15">
    <location>
        <begin position="269"/>
        <end position="292"/>
    </location>
</feature>
<keyword evidence="9 15" id="KW-0472">Membrane</keyword>
<dbReference type="GO" id="GO:0012505">
    <property type="term" value="C:endomembrane system"/>
    <property type="evidence" value="ECO:0007669"/>
    <property type="project" value="UniProtKB-SubCell"/>
</dbReference>
<dbReference type="PANTHER" id="PTHR45727">
    <property type="entry name" value="NPC INTRACELLULAR CHOLESTEROL TRANSPORTER 1"/>
    <property type="match status" value="1"/>
</dbReference>
<feature type="domain" description="SSD" evidence="17">
    <location>
        <begin position="610"/>
        <end position="776"/>
    </location>
</feature>
<evidence type="ECO:0000313" key="18">
    <source>
        <dbReference type="EMBL" id="KAK2576131.1"/>
    </source>
</evidence>
<feature type="transmembrane region" description="Helical" evidence="15">
    <location>
        <begin position="827"/>
        <end position="847"/>
    </location>
</feature>
<keyword evidence="4" id="KW-0153">Cholesterol metabolism</keyword>
<evidence type="ECO:0000259" key="17">
    <source>
        <dbReference type="PROSITE" id="PS50156"/>
    </source>
</evidence>
<feature type="transmembrane region" description="Helical" evidence="15">
    <location>
        <begin position="336"/>
        <end position="355"/>
    </location>
</feature>
<comment type="caution">
    <text evidence="18">The sequence shown here is derived from an EMBL/GenBank/DDBJ whole genome shotgun (WGS) entry which is preliminary data.</text>
</comment>
<evidence type="ECO:0000256" key="14">
    <source>
        <dbReference type="ARBA" id="ARBA00034049"/>
    </source>
</evidence>
<evidence type="ECO:0000256" key="9">
    <source>
        <dbReference type="ARBA" id="ARBA00023136"/>
    </source>
</evidence>
<dbReference type="GO" id="GO:0008203">
    <property type="term" value="P:cholesterol metabolic process"/>
    <property type="evidence" value="ECO:0007669"/>
    <property type="project" value="UniProtKB-KW"/>
</dbReference>
<evidence type="ECO:0000256" key="13">
    <source>
        <dbReference type="ARBA" id="ARBA00023221"/>
    </source>
</evidence>
<keyword evidence="7 15" id="KW-1133">Transmembrane helix</keyword>
<evidence type="ECO:0000256" key="5">
    <source>
        <dbReference type="ARBA" id="ARBA00022692"/>
    </source>
</evidence>
<dbReference type="AlphaFoldDB" id="A0AAD9RAJ2"/>
<keyword evidence="8" id="KW-0443">Lipid metabolism</keyword>
<feature type="transmembrane region" description="Helical" evidence="15">
    <location>
        <begin position="1225"/>
        <end position="1248"/>
    </location>
</feature>
<reference evidence="18" key="1">
    <citation type="submission" date="2021-08" db="EMBL/GenBank/DDBJ databases">
        <authorList>
            <person name="Misof B."/>
            <person name="Oliver O."/>
            <person name="Podsiadlowski L."/>
            <person name="Donath A."/>
            <person name="Peters R."/>
            <person name="Mayer C."/>
            <person name="Rust J."/>
            <person name="Gunkel S."/>
            <person name="Lesny P."/>
            <person name="Martin S."/>
            <person name="Oeyen J.P."/>
            <person name="Petersen M."/>
            <person name="Panagiotis P."/>
            <person name="Wilbrandt J."/>
            <person name="Tanja T."/>
        </authorList>
    </citation>
    <scope>NUCLEOTIDE SEQUENCE</scope>
    <source>
        <strain evidence="18">GBR_01_08_01A</strain>
        <tissue evidence="18">Thorax + abdomen</tissue>
    </source>
</reference>
<protein>
    <recommendedName>
        <fullName evidence="17">SSD domain-containing protein</fullName>
    </recommendedName>
</protein>
<evidence type="ECO:0000256" key="15">
    <source>
        <dbReference type="SAM" id="Phobius"/>
    </source>
</evidence>
<dbReference type="Pfam" id="PF22314">
    <property type="entry name" value="NPC1_MLD"/>
    <property type="match status" value="1"/>
</dbReference>
<evidence type="ECO:0000256" key="16">
    <source>
        <dbReference type="SAM" id="SignalP"/>
    </source>
</evidence>
<evidence type="ECO:0000256" key="7">
    <source>
        <dbReference type="ARBA" id="ARBA00022989"/>
    </source>
</evidence>
<comment type="subcellular location">
    <subcellularLocation>
        <location evidence="1">Endomembrane system</location>
        <topology evidence="1">Multi-pass membrane protein</topology>
    </subcellularLocation>
</comment>
<dbReference type="GO" id="GO:0005886">
    <property type="term" value="C:plasma membrane"/>
    <property type="evidence" value="ECO:0007669"/>
    <property type="project" value="TreeGrafter"/>
</dbReference>
<keyword evidence="10" id="KW-1015">Disulfide bond</keyword>
<feature type="transmembrane region" description="Helical" evidence="15">
    <location>
        <begin position="615"/>
        <end position="633"/>
    </location>
</feature>
<proteinExistence type="inferred from homology"/>
<feature type="signal peptide" evidence="16">
    <location>
        <begin position="1"/>
        <end position="20"/>
    </location>
</feature>
<dbReference type="NCBIfam" id="TIGR00917">
    <property type="entry name" value="2A060601"/>
    <property type="match status" value="1"/>
</dbReference>
<feature type="transmembrane region" description="Helical" evidence="15">
    <location>
        <begin position="1154"/>
        <end position="1174"/>
    </location>
</feature>
<comment type="similarity">
    <text evidence="2">Belongs to the patched family.</text>
</comment>
<feature type="transmembrane region" description="Helical" evidence="15">
    <location>
        <begin position="752"/>
        <end position="776"/>
    </location>
</feature>
<feature type="transmembrane region" description="Helical" evidence="15">
    <location>
        <begin position="645"/>
        <end position="669"/>
    </location>
</feature>
<dbReference type="Pfam" id="PF16414">
    <property type="entry name" value="NPC1_N"/>
    <property type="match status" value="1"/>
</dbReference>
<dbReference type="GO" id="GO:0030301">
    <property type="term" value="P:cholesterol transport"/>
    <property type="evidence" value="ECO:0007669"/>
    <property type="project" value="UniProtKB-ARBA"/>
</dbReference>
<evidence type="ECO:0000256" key="8">
    <source>
        <dbReference type="ARBA" id="ARBA00023098"/>
    </source>
</evidence>
<keyword evidence="5 15" id="KW-0812">Transmembrane</keyword>